<dbReference type="Pfam" id="PF00590">
    <property type="entry name" value="TP_methylase"/>
    <property type="match status" value="1"/>
</dbReference>
<reference evidence="11 12" key="1">
    <citation type="submission" date="2019-03" db="EMBL/GenBank/DDBJ databases">
        <title>An improved genome assembly of the fluke Schistosoma japonicum.</title>
        <authorList>
            <person name="Hu W."/>
            <person name="Luo F."/>
            <person name="Yin M."/>
            <person name="Mo X."/>
            <person name="Sun C."/>
            <person name="Wu Q."/>
            <person name="Zhu B."/>
            <person name="Xiang M."/>
            <person name="Wang J."/>
            <person name="Wang Y."/>
            <person name="Zhang T."/>
            <person name="Xu B."/>
            <person name="Zheng H."/>
            <person name="Feng Z."/>
        </authorList>
    </citation>
    <scope>NUCLEOTIDE SEQUENCE [LARGE SCALE GENOMIC DNA]</scope>
    <source>
        <strain evidence="11">HuSjv2</strain>
        <tissue evidence="11">Worms</tissue>
    </source>
</reference>
<feature type="binding site" evidence="9">
    <location>
        <position position="154"/>
    </location>
    <ligand>
        <name>S-adenosyl-L-methionine</name>
        <dbReference type="ChEBI" id="CHEBI:59789"/>
    </ligand>
</feature>
<dbReference type="Gene3D" id="3.40.1010.10">
    <property type="entry name" value="Cobalt-precorrin-4 Transmethylase, Domain 1"/>
    <property type="match status" value="1"/>
</dbReference>
<feature type="binding site" evidence="9">
    <location>
        <position position="253"/>
    </location>
    <ligand>
        <name>S-adenosyl-L-methionine</name>
        <dbReference type="ChEBI" id="CHEBI:59789"/>
    </ligand>
</feature>
<comment type="pathway">
    <text evidence="2">Protein modification; peptidyl-diphthamide biosynthesis.</text>
</comment>
<proteinExistence type="inferred from homology"/>
<dbReference type="SUPFAM" id="SSF53790">
    <property type="entry name" value="Tetrapyrrole methylase"/>
    <property type="match status" value="1"/>
</dbReference>
<evidence type="ECO:0000259" key="10">
    <source>
        <dbReference type="Pfam" id="PF00590"/>
    </source>
</evidence>
<comment type="catalytic activity">
    <reaction evidence="8">
        <text>2-[(3S)-amino-3-carboxypropyl]-L-histidyl-[translation elongation factor 2] + 4 S-adenosyl-L-methionine = diphthine methyl ester-[translation elongation factor 2] + 4 S-adenosyl-L-homocysteine + 3 H(+)</text>
        <dbReference type="Rhea" id="RHEA:42652"/>
        <dbReference type="Rhea" id="RHEA-COMP:9749"/>
        <dbReference type="Rhea" id="RHEA-COMP:10173"/>
        <dbReference type="ChEBI" id="CHEBI:15378"/>
        <dbReference type="ChEBI" id="CHEBI:57856"/>
        <dbReference type="ChEBI" id="CHEBI:59789"/>
        <dbReference type="ChEBI" id="CHEBI:73995"/>
        <dbReference type="ChEBI" id="CHEBI:79005"/>
        <dbReference type="EC" id="2.1.1.314"/>
    </reaction>
</comment>
<evidence type="ECO:0000256" key="4">
    <source>
        <dbReference type="ARBA" id="ARBA00011927"/>
    </source>
</evidence>
<evidence type="ECO:0000256" key="9">
    <source>
        <dbReference type="PIRSR" id="PIRSR036432-1"/>
    </source>
</evidence>
<dbReference type="NCBIfam" id="TIGR00522">
    <property type="entry name" value="dph5"/>
    <property type="match status" value="1"/>
</dbReference>
<dbReference type="GO" id="GO:0032259">
    <property type="term" value="P:methylation"/>
    <property type="evidence" value="ECO:0007669"/>
    <property type="project" value="UniProtKB-KW"/>
</dbReference>
<dbReference type="EC" id="2.1.1.314" evidence="4"/>
<keyword evidence="6" id="KW-0808">Transferase</keyword>
<feature type="binding site" evidence="9">
    <location>
        <position position="82"/>
    </location>
    <ligand>
        <name>S-adenosyl-L-methionine</name>
        <dbReference type="ChEBI" id="CHEBI:59789"/>
    </ligand>
</feature>
<dbReference type="GO" id="GO:0141133">
    <property type="term" value="F:diphthine methyl ester synthase activity"/>
    <property type="evidence" value="ECO:0007669"/>
    <property type="project" value="UniProtKB-EC"/>
</dbReference>
<dbReference type="STRING" id="6182.A0A4Z2CTG9"/>
<evidence type="ECO:0000313" key="11">
    <source>
        <dbReference type="EMBL" id="TNN07532.1"/>
    </source>
</evidence>
<feature type="domain" description="Tetrapyrrole methylase" evidence="10">
    <location>
        <begin position="1"/>
        <end position="170"/>
    </location>
</feature>
<dbReference type="Proteomes" id="UP000311919">
    <property type="component" value="Unassembled WGS sequence"/>
</dbReference>
<dbReference type="PANTHER" id="PTHR10882">
    <property type="entry name" value="DIPHTHINE SYNTHASE"/>
    <property type="match status" value="1"/>
</dbReference>
<dbReference type="InterPro" id="IPR035996">
    <property type="entry name" value="4pyrrol_Methylase_sf"/>
</dbReference>
<evidence type="ECO:0000313" key="12">
    <source>
        <dbReference type="Proteomes" id="UP000311919"/>
    </source>
</evidence>
<dbReference type="EMBL" id="SKCS01000428">
    <property type="protein sequence ID" value="TNN07532.1"/>
    <property type="molecule type" value="Genomic_DNA"/>
</dbReference>
<protein>
    <recommendedName>
        <fullName evidence="4">diphthine methyl ester synthase</fullName>
        <ecNumber evidence="4">2.1.1.314</ecNumber>
    </recommendedName>
</protein>
<evidence type="ECO:0000256" key="6">
    <source>
        <dbReference type="ARBA" id="ARBA00022679"/>
    </source>
</evidence>
<dbReference type="OrthoDB" id="2516at2759"/>
<evidence type="ECO:0000256" key="1">
    <source>
        <dbReference type="ARBA" id="ARBA00004006"/>
    </source>
</evidence>
<dbReference type="AlphaFoldDB" id="A0A4Z2CTG9"/>
<dbReference type="Gene3D" id="3.30.950.10">
    <property type="entry name" value="Methyltransferase, Cobalt-precorrin-4 Transmethylase, Domain 2"/>
    <property type="match status" value="1"/>
</dbReference>
<dbReference type="InterPro" id="IPR004551">
    <property type="entry name" value="Dphthn_synthase"/>
</dbReference>
<comment type="similarity">
    <text evidence="3">Belongs to the diphthine synthase family.</text>
</comment>
<dbReference type="CDD" id="cd11647">
    <property type="entry name" value="DHP5_DphB"/>
    <property type="match status" value="1"/>
</dbReference>
<gene>
    <name evidence="11" type="ORF">EWB00_007689</name>
</gene>
<dbReference type="PIRSF" id="PIRSF036432">
    <property type="entry name" value="Diphthine_synth"/>
    <property type="match status" value="1"/>
</dbReference>
<name>A0A4Z2CTG9_SCHJA</name>
<sequence>MLYLIGVGLGSFSDLTIKGYDLLKKCDYVYFDNYTSIFSEEFSGLDIGGKCILPADREFVEQGSEILDQAKDHDVAFLVVGDPLGATTHSENKISYQIIHNASIITAVGCCGLHLYNFGATVSIPYWDEFSHPESFYDKMMVNIRSGLHTLCLLDIKVKERSLENILRDRKIYEPPRFMSCCEAVHQLLEVMNSKADIHKIGTNVTSTNPCIVICLSRIGSDDQKIVVSTIGDIDKTYLDSSKYGFNFGGPPHCMIIPGIIHELELEFLSARYRLNAEGQAYLPTFHTTQKHNPDILKTIQDAIKSHNELIRSIQLKPDCI</sequence>
<dbReference type="InterPro" id="IPR014777">
    <property type="entry name" value="4pyrrole_Mease_sub1"/>
</dbReference>
<dbReference type="FunFam" id="3.30.950.10:FF:000004">
    <property type="entry name" value="Diphthine synthase putative"/>
    <property type="match status" value="1"/>
</dbReference>
<feature type="binding site" evidence="9">
    <location>
        <position position="9"/>
    </location>
    <ligand>
        <name>S-adenosyl-L-methionine</name>
        <dbReference type="ChEBI" id="CHEBI:59789"/>
    </ligand>
</feature>
<organism evidence="11 12">
    <name type="scientific">Schistosoma japonicum</name>
    <name type="common">Blood fluke</name>
    <dbReference type="NCBI Taxonomy" id="6182"/>
    <lineage>
        <taxon>Eukaryota</taxon>
        <taxon>Metazoa</taxon>
        <taxon>Spiralia</taxon>
        <taxon>Lophotrochozoa</taxon>
        <taxon>Platyhelminthes</taxon>
        <taxon>Trematoda</taxon>
        <taxon>Digenea</taxon>
        <taxon>Strigeidida</taxon>
        <taxon>Schistosomatoidea</taxon>
        <taxon>Schistosomatidae</taxon>
        <taxon>Schistosoma</taxon>
    </lineage>
</organism>
<keyword evidence="7 9" id="KW-0949">S-adenosyl-L-methionine</keyword>
<dbReference type="InterPro" id="IPR000878">
    <property type="entry name" value="4pyrrol_Mease"/>
</dbReference>
<comment type="function">
    <text evidence="1">S-adenosyl-L-methionine-dependent methyltransferase that catalyzes four methylations of the modified target histidine residue in translation elongation factor 2 (EF-2), to form an intermediate called diphthine methyl ester. The four successive methylation reactions represent the second step of diphthamide biosynthesis.</text>
</comment>
<dbReference type="GO" id="GO:0017183">
    <property type="term" value="P:protein histidyl modification to diphthamide"/>
    <property type="evidence" value="ECO:0007669"/>
    <property type="project" value="UniProtKB-UniPathway"/>
</dbReference>
<comment type="caution">
    <text evidence="11">The sequence shown here is derived from an EMBL/GenBank/DDBJ whole genome shotgun (WGS) entry which is preliminary data.</text>
</comment>
<keyword evidence="12" id="KW-1185">Reference proteome</keyword>
<dbReference type="UniPathway" id="UPA00559"/>
<feature type="binding site" evidence="9">
    <location>
        <position position="85"/>
    </location>
    <ligand>
        <name>S-adenosyl-L-methionine</name>
        <dbReference type="ChEBI" id="CHEBI:59789"/>
    </ligand>
</feature>
<evidence type="ECO:0000256" key="2">
    <source>
        <dbReference type="ARBA" id="ARBA00005156"/>
    </source>
</evidence>
<keyword evidence="5" id="KW-0489">Methyltransferase</keyword>
<dbReference type="InterPro" id="IPR014776">
    <property type="entry name" value="4pyrrole_Mease_sub2"/>
</dbReference>
<evidence type="ECO:0000256" key="8">
    <source>
        <dbReference type="ARBA" id="ARBA00048752"/>
    </source>
</evidence>
<feature type="binding site" evidence="9">
    <location>
        <begin position="103"/>
        <end position="104"/>
    </location>
    <ligand>
        <name>S-adenosyl-L-methionine</name>
        <dbReference type="ChEBI" id="CHEBI:59789"/>
    </ligand>
</feature>
<evidence type="ECO:0000256" key="5">
    <source>
        <dbReference type="ARBA" id="ARBA00022603"/>
    </source>
</evidence>
<dbReference type="PANTHER" id="PTHR10882:SF0">
    <property type="entry name" value="DIPHTHINE METHYL ESTER SYNTHASE"/>
    <property type="match status" value="1"/>
</dbReference>
<evidence type="ECO:0000256" key="7">
    <source>
        <dbReference type="ARBA" id="ARBA00022691"/>
    </source>
</evidence>
<evidence type="ECO:0000256" key="3">
    <source>
        <dbReference type="ARBA" id="ARBA00006729"/>
    </source>
</evidence>
<accession>A0A4Z2CTG9</accession>